<evidence type="ECO:0000259" key="1">
    <source>
        <dbReference type="Pfam" id="PF07250"/>
    </source>
</evidence>
<dbReference type="InterPro" id="IPR037293">
    <property type="entry name" value="Gal_Oxidase_central_sf"/>
</dbReference>
<name>A0A9W8MQP8_9AGAR</name>
<evidence type="ECO:0000313" key="3">
    <source>
        <dbReference type="Proteomes" id="UP001148786"/>
    </source>
</evidence>
<reference evidence="2" key="1">
    <citation type="submission" date="2022-07" db="EMBL/GenBank/DDBJ databases">
        <title>Genome Sequence of Agrocybe chaxingu.</title>
        <authorList>
            <person name="Buettner E."/>
        </authorList>
    </citation>
    <scope>NUCLEOTIDE SEQUENCE</scope>
    <source>
        <strain evidence="2">MP-N11</strain>
    </source>
</reference>
<dbReference type="OrthoDB" id="2019572at2759"/>
<dbReference type="EMBL" id="JANKHO010004134">
    <property type="protein sequence ID" value="KAJ3478643.1"/>
    <property type="molecule type" value="Genomic_DNA"/>
</dbReference>
<dbReference type="Gene3D" id="2.130.10.80">
    <property type="entry name" value="Galactose oxidase/kelch, beta-propeller"/>
    <property type="match status" value="1"/>
</dbReference>
<accession>A0A9W8MQP8</accession>
<organism evidence="2 3">
    <name type="scientific">Agrocybe chaxingu</name>
    <dbReference type="NCBI Taxonomy" id="84603"/>
    <lineage>
        <taxon>Eukaryota</taxon>
        <taxon>Fungi</taxon>
        <taxon>Dikarya</taxon>
        <taxon>Basidiomycota</taxon>
        <taxon>Agaricomycotina</taxon>
        <taxon>Agaricomycetes</taxon>
        <taxon>Agaricomycetidae</taxon>
        <taxon>Agaricales</taxon>
        <taxon>Agaricineae</taxon>
        <taxon>Strophariaceae</taxon>
        <taxon>Agrocybe</taxon>
    </lineage>
</organism>
<comment type="caution">
    <text evidence="2">The sequence shown here is derived from an EMBL/GenBank/DDBJ whole genome shotgun (WGS) entry which is preliminary data.</text>
</comment>
<keyword evidence="3" id="KW-1185">Reference proteome</keyword>
<feature type="domain" description="Glyoxal oxidase N-terminal" evidence="1">
    <location>
        <begin position="2"/>
        <end position="138"/>
    </location>
</feature>
<sequence>MELLPKPEGGDTVIEFEWLLRTDPNNLYPFVTILPSTHIFVAYWNEARILDPVTFDTLVELPNIPGAVNNFLAGRTYPLEGASVPLPQHAPYTAPLEILICGGSTEGPGFALDNCVSIAPEAPNPTWIVERMVSNRPSQSMGWLLNCSSYSPRSASCPAWSPFPTVPS</sequence>
<evidence type="ECO:0000313" key="2">
    <source>
        <dbReference type="EMBL" id="KAJ3478643.1"/>
    </source>
</evidence>
<dbReference type="AlphaFoldDB" id="A0A9W8MQP8"/>
<dbReference type="PANTHER" id="PTHR32208:SF105">
    <property type="entry name" value="COPPER RADICAL OXIDASE"/>
    <property type="match status" value="1"/>
</dbReference>
<protein>
    <recommendedName>
        <fullName evidence="1">Glyoxal oxidase N-terminal domain-containing protein</fullName>
    </recommendedName>
</protein>
<proteinExistence type="predicted"/>
<dbReference type="Pfam" id="PF07250">
    <property type="entry name" value="Glyoxal_oxid_N"/>
    <property type="match status" value="1"/>
</dbReference>
<dbReference type="InterPro" id="IPR009880">
    <property type="entry name" value="Glyoxal_oxidase_N"/>
</dbReference>
<dbReference type="Proteomes" id="UP001148786">
    <property type="component" value="Unassembled WGS sequence"/>
</dbReference>
<gene>
    <name evidence="2" type="ORF">NLJ89_g12370</name>
</gene>
<dbReference type="PANTHER" id="PTHR32208">
    <property type="entry name" value="SECRETED PROTEIN-RELATED"/>
    <property type="match status" value="1"/>
</dbReference>